<dbReference type="PANTHER" id="PTHR40618:SF1">
    <property type="entry name" value="B-ZIP TRANSCRIPTION FACTOR (EUROFUNG)"/>
    <property type="match status" value="1"/>
</dbReference>
<dbReference type="EMBL" id="CAIJEN010000006">
    <property type="protein sequence ID" value="CAD0087964.1"/>
    <property type="molecule type" value="Genomic_DNA"/>
</dbReference>
<proteinExistence type="predicted"/>
<gene>
    <name evidence="2" type="ORF">AWRI4619_LOCUS5082</name>
</gene>
<dbReference type="Proteomes" id="UP000716446">
    <property type="component" value="Unassembled WGS sequence"/>
</dbReference>
<accession>A0A9N8JMD4</accession>
<feature type="region of interest" description="Disordered" evidence="1">
    <location>
        <begin position="203"/>
        <end position="224"/>
    </location>
</feature>
<evidence type="ECO:0008006" key="4">
    <source>
        <dbReference type="Google" id="ProtNLM"/>
    </source>
</evidence>
<evidence type="ECO:0000256" key="1">
    <source>
        <dbReference type="SAM" id="MobiDB-lite"/>
    </source>
</evidence>
<name>A0A9N8JMD4_9PEZI</name>
<evidence type="ECO:0000313" key="3">
    <source>
        <dbReference type="Proteomes" id="UP000716446"/>
    </source>
</evidence>
<feature type="non-terminal residue" evidence="2">
    <location>
        <position position="410"/>
    </location>
</feature>
<organism evidence="2 3">
    <name type="scientific">Aureobasidium vineae</name>
    <dbReference type="NCBI Taxonomy" id="2773715"/>
    <lineage>
        <taxon>Eukaryota</taxon>
        <taxon>Fungi</taxon>
        <taxon>Dikarya</taxon>
        <taxon>Ascomycota</taxon>
        <taxon>Pezizomycotina</taxon>
        <taxon>Dothideomycetes</taxon>
        <taxon>Dothideomycetidae</taxon>
        <taxon>Dothideales</taxon>
        <taxon>Saccotheciaceae</taxon>
        <taxon>Aureobasidium</taxon>
    </lineage>
</organism>
<protein>
    <recommendedName>
        <fullName evidence="4">BZIP domain-containing protein</fullName>
    </recommendedName>
</protein>
<reference evidence="2" key="1">
    <citation type="submission" date="2020-06" db="EMBL/GenBank/DDBJ databases">
        <authorList>
            <person name="Onetto C."/>
        </authorList>
    </citation>
    <scope>NUCLEOTIDE SEQUENCE</scope>
</reference>
<evidence type="ECO:0000313" key="2">
    <source>
        <dbReference type="EMBL" id="CAD0087964.1"/>
    </source>
</evidence>
<keyword evidence="3" id="KW-1185">Reference proteome</keyword>
<dbReference type="PANTHER" id="PTHR40618">
    <property type="entry name" value="B-ZIP TRANSCRIPTION FACTOR (EUROFUNG)-RELATED"/>
    <property type="match status" value="1"/>
</dbReference>
<sequence>YSGTSVDNMDGPDTATNSQKSRELRRKQQLREAQRRLRQRKVEALQDATSEVEALRKQLAEATETIARLSAQHSTPTINEIATLNTIRSHQPGRGHQGGVENGHSMNSQADFEESTIEHNVLGGSWSPVSPSTLESFFPRSSNDLLALDIPDVFHFPQPSSTSERSLPMNLIPKSSEHESRPIWPLGYTAVLDDYVPYMPLSAHSDSPSSPSVQTVGQSSPPPYSPFRESTFAKRLWRRCAEMALRMLTDTRKNQPSIERAFGAYFDRFSPEVVRRSLSTALGRDDFGELEYHTYPDFQFSSHSRVVQNASTEKLMSPEHIDLADDPYMTPRDIEKYFVWNGQLRQSLDPKGNFVTSPCHFDFQGKRWILEENRLIHTLMHFSVCLGQGPALLASHVIAATFQSMQRVTI</sequence>
<feature type="region of interest" description="Disordered" evidence="1">
    <location>
        <begin position="1"/>
        <end position="36"/>
    </location>
</feature>
<feature type="compositionally biased region" description="Low complexity" evidence="1">
    <location>
        <begin position="203"/>
        <end position="212"/>
    </location>
</feature>
<dbReference type="CDD" id="cd14688">
    <property type="entry name" value="bZIP_YAP"/>
    <property type="match status" value="1"/>
</dbReference>
<comment type="caution">
    <text evidence="2">The sequence shown here is derived from an EMBL/GenBank/DDBJ whole genome shotgun (WGS) entry which is preliminary data.</text>
</comment>
<dbReference type="AlphaFoldDB" id="A0A9N8JMD4"/>